<keyword evidence="1" id="KW-0472">Membrane</keyword>
<dbReference type="CDD" id="cd00158">
    <property type="entry name" value="RHOD"/>
    <property type="match status" value="1"/>
</dbReference>
<feature type="domain" description="Rhodanese" evidence="2">
    <location>
        <begin position="50"/>
        <end position="140"/>
    </location>
</feature>
<dbReference type="Pfam" id="PF00581">
    <property type="entry name" value="Rhodanese"/>
    <property type="match status" value="1"/>
</dbReference>
<dbReference type="InterPro" id="IPR001763">
    <property type="entry name" value="Rhodanese-like_dom"/>
</dbReference>
<dbReference type="SMART" id="SM00450">
    <property type="entry name" value="RHOD"/>
    <property type="match status" value="1"/>
</dbReference>
<dbReference type="PROSITE" id="PS50206">
    <property type="entry name" value="RHODANESE_3"/>
    <property type="match status" value="1"/>
</dbReference>
<name>A0A317MZV5_9GAMM</name>
<reference evidence="3 4" key="1">
    <citation type="submission" date="2018-05" db="EMBL/GenBank/DDBJ databases">
        <title>Genomic Encyclopedia of Type Strains, Phase IV (KMG-IV): sequencing the most valuable type-strain genomes for metagenomic binning, comparative biology and taxonomic classification.</title>
        <authorList>
            <person name="Goeker M."/>
        </authorList>
    </citation>
    <scope>NUCLEOTIDE SEQUENCE [LARGE SCALE GENOMIC DNA]</scope>
    <source>
        <strain evidence="3 4">DSM 23606</strain>
    </source>
</reference>
<evidence type="ECO:0000313" key="3">
    <source>
        <dbReference type="EMBL" id="PWV64832.1"/>
    </source>
</evidence>
<dbReference type="PANTHER" id="PTHR43031:SF18">
    <property type="entry name" value="RHODANESE-RELATED SULFURTRANSFERASES"/>
    <property type="match status" value="1"/>
</dbReference>
<dbReference type="EMBL" id="QGTJ01000002">
    <property type="protein sequence ID" value="PWV64832.1"/>
    <property type="molecule type" value="Genomic_DNA"/>
</dbReference>
<keyword evidence="1" id="KW-0812">Transmembrane</keyword>
<protein>
    <submittedName>
        <fullName evidence="3">Rhodanese-related sulfurtransferase</fullName>
    </submittedName>
</protein>
<organism evidence="3 4">
    <name type="scientific">Plasticicumulans acidivorans</name>
    <dbReference type="NCBI Taxonomy" id="886464"/>
    <lineage>
        <taxon>Bacteria</taxon>
        <taxon>Pseudomonadati</taxon>
        <taxon>Pseudomonadota</taxon>
        <taxon>Gammaproteobacteria</taxon>
        <taxon>Candidatus Competibacteraceae</taxon>
        <taxon>Plasticicumulans</taxon>
    </lineage>
</organism>
<dbReference type="PANTHER" id="PTHR43031">
    <property type="entry name" value="FAD-DEPENDENT OXIDOREDUCTASE"/>
    <property type="match status" value="1"/>
</dbReference>
<dbReference type="OrthoDB" id="9808735at2"/>
<proteinExistence type="predicted"/>
<evidence type="ECO:0000256" key="1">
    <source>
        <dbReference type="SAM" id="Phobius"/>
    </source>
</evidence>
<comment type="caution">
    <text evidence="3">The sequence shown here is derived from an EMBL/GenBank/DDBJ whole genome shotgun (WGS) entry which is preliminary data.</text>
</comment>
<dbReference type="GO" id="GO:0016740">
    <property type="term" value="F:transferase activity"/>
    <property type="evidence" value="ECO:0007669"/>
    <property type="project" value="UniProtKB-KW"/>
</dbReference>
<accession>A0A317MZV5</accession>
<dbReference type="InterPro" id="IPR050229">
    <property type="entry name" value="GlpE_sulfurtransferase"/>
</dbReference>
<evidence type="ECO:0000259" key="2">
    <source>
        <dbReference type="PROSITE" id="PS50206"/>
    </source>
</evidence>
<feature type="transmembrane region" description="Helical" evidence="1">
    <location>
        <begin position="12"/>
        <end position="31"/>
    </location>
</feature>
<evidence type="ECO:0000313" key="4">
    <source>
        <dbReference type="Proteomes" id="UP000246569"/>
    </source>
</evidence>
<sequence length="141" mass="15815">MDQFLAFAAKNWLLFAAFFAILATLITTEILRLMRGVRSIDPQQAVRLLNDDEATMVDVRDPAEFRAGHITDARNLPLKEFDRRVSELDRYRERTVIVCCQSGARSQSVATKLKKAGFAKVANLSGGMQSWTSANLPVVRK</sequence>
<dbReference type="InterPro" id="IPR036873">
    <property type="entry name" value="Rhodanese-like_dom_sf"/>
</dbReference>
<dbReference type="Gene3D" id="3.40.250.10">
    <property type="entry name" value="Rhodanese-like domain"/>
    <property type="match status" value="1"/>
</dbReference>
<keyword evidence="4" id="KW-1185">Reference proteome</keyword>
<dbReference type="SUPFAM" id="SSF52821">
    <property type="entry name" value="Rhodanese/Cell cycle control phosphatase"/>
    <property type="match status" value="1"/>
</dbReference>
<keyword evidence="3" id="KW-0808">Transferase</keyword>
<dbReference type="AlphaFoldDB" id="A0A317MZV5"/>
<gene>
    <name evidence="3" type="ORF">C7443_102485</name>
</gene>
<keyword evidence="1" id="KW-1133">Transmembrane helix</keyword>
<dbReference type="RefSeq" id="WP_110017455.1">
    <property type="nucleotide sequence ID" value="NZ_QGTJ01000002.1"/>
</dbReference>
<dbReference type="Proteomes" id="UP000246569">
    <property type="component" value="Unassembled WGS sequence"/>
</dbReference>